<dbReference type="Proteomes" id="UP000230750">
    <property type="component" value="Unassembled WGS sequence"/>
</dbReference>
<dbReference type="OrthoDB" id="10425853at2759"/>
<accession>A0A2G8LPC7</accession>
<evidence type="ECO:0000313" key="1">
    <source>
        <dbReference type="EMBL" id="PIK62118.1"/>
    </source>
</evidence>
<evidence type="ECO:0000313" key="2">
    <source>
        <dbReference type="Proteomes" id="UP000230750"/>
    </source>
</evidence>
<protein>
    <submittedName>
        <fullName evidence="1">Uncharacterized protein</fullName>
    </submittedName>
</protein>
<dbReference type="EMBL" id="MRZV01000018">
    <property type="protein sequence ID" value="PIK62118.1"/>
    <property type="molecule type" value="Genomic_DNA"/>
</dbReference>
<dbReference type="AlphaFoldDB" id="A0A2G8LPC7"/>
<organism evidence="1 2">
    <name type="scientific">Stichopus japonicus</name>
    <name type="common">Sea cucumber</name>
    <dbReference type="NCBI Taxonomy" id="307972"/>
    <lineage>
        <taxon>Eukaryota</taxon>
        <taxon>Metazoa</taxon>
        <taxon>Echinodermata</taxon>
        <taxon>Eleutherozoa</taxon>
        <taxon>Echinozoa</taxon>
        <taxon>Holothuroidea</taxon>
        <taxon>Aspidochirotacea</taxon>
        <taxon>Aspidochirotida</taxon>
        <taxon>Stichopodidae</taxon>
        <taxon>Apostichopus</taxon>
    </lineage>
</organism>
<proteinExistence type="predicted"/>
<keyword evidence="2" id="KW-1185">Reference proteome</keyword>
<comment type="caution">
    <text evidence="1">The sequence shown here is derived from an EMBL/GenBank/DDBJ whole genome shotgun (WGS) entry which is preliminary data.</text>
</comment>
<gene>
    <name evidence="1" type="ORF">BSL78_00938</name>
</gene>
<name>A0A2G8LPC7_STIJA</name>
<sequence>MDKIESNNDITTTVPTTLMPQVVSVSSLAGPSISQNGVQQILATNPTVVGAQGTVKTAQVVTSQPLLVNLNNDQQSSLTSVNSQNHERLVTQGLKRPLTSTGAPQGPIISKVIIRNANANQPVPSGLAGGSTTTTKINATLVKTADGRQVLTDGNGRQLVSATGSPLKFVTVSQGTSGQKNVLLTTAPGSPVKPIAPLSKVPIAPISPERITDTSAQYQKSSNSKKRKIAELIQLNSSNTNQGKIALSSGTVKIISVPSSVASSGAASGSTTSTTIPVHVQTISPNKQQQLVKPSTSTTTIHPLQMTAAGKMPMMRIVSVTSGSTTTTSGKFPMEKKMHLL</sequence>
<reference evidence="1 2" key="1">
    <citation type="journal article" date="2017" name="PLoS Biol.">
        <title>The sea cucumber genome provides insights into morphological evolution and visceral regeneration.</title>
        <authorList>
            <person name="Zhang X."/>
            <person name="Sun L."/>
            <person name="Yuan J."/>
            <person name="Sun Y."/>
            <person name="Gao Y."/>
            <person name="Zhang L."/>
            <person name="Li S."/>
            <person name="Dai H."/>
            <person name="Hamel J.F."/>
            <person name="Liu C."/>
            <person name="Yu Y."/>
            <person name="Liu S."/>
            <person name="Lin W."/>
            <person name="Guo K."/>
            <person name="Jin S."/>
            <person name="Xu P."/>
            <person name="Storey K.B."/>
            <person name="Huan P."/>
            <person name="Zhang T."/>
            <person name="Zhou Y."/>
            <person name="Zhang J."/>
            <person name="Lin C."/>
            <person name="Li X."/>
            <person name="Xing L."/>
            <person name="Huo D."/>
            <person name="Sun M."/>
            <person name="Wang L."/>
            <person name="Mercier A."/>
            <person name="Li F."/>
            <person name="Yang H."/>
            <person name="Xiang J."/>
        </authorList>
    </citation>
    <scope>NUCLEOTIDE SEQUENCE [LARGE SCALE GENOMIC DNA]</scope>
    <source>
        <strain evidence="1">Shaxun</strain>
        <tissue evidence="1">Muscle</tissue>
    </source>
</reference>